<reference evidence="1" key="1">
    <citation type="submission" date="2014-09" db="EMBL/GenBank/DDBJ databases">
        <authorList>
            <person name="Magalhaes I.L.F."/>
            <person name="Oliveira U."/>
            <person name="Santos F.R."/>
            <person name="Vidigal T.H.D.A."/>
            <person name="Brescovit A.D."/>
            <person name="Santos A.J."/>
        </authorList>
    </citation>
    <scope>NUCLEOTIDE SEQUENCE</scope>
    <source>
        <tissue evidence="1">Shoot tissue taken approximately 20 cm above the soil surface</tissue>
    </source>
</reference>
<protein>
    <submittedName>
        <fullName evidence="1">Uncharacterized protein</fullName>
    </submittedName>
</protein>
<accession>A0A0A9C9U3</accession>
<proteinExistence type="predicted"/>
<reference evidence="1" key="2">
    <citation type="journal article" date="2015" name="Data Brief">
        <title>Shoot transcriptome of the giant reed, Arundo donax.</title>
        <authorList>
            <person name="Barrero R.A."/>
            <person name="Guerrero F.D."/>
            <person name="Moolhuijzen P."/>
            <person name="Goolsby J.A."/>
            <person name="Tidwell J."/>
            <person name="Bellgard S.E."/>
            <person name="Bellgard M.I."/>
        </authorList>
    </citation>
    <scope>NUCLEOTIDE SEQUENCE</scope>
    <source>
        <tissue evidence="1">Shoot tissue taken approximately 20 cm above the soil surface</tissue>
    </source>
</reference>
<organism evidence="1">
    <name type="scientific">Arundo donax</name>
    <name type="common">Giant reed</name>
    <name type="synonym">Donax arundinaceus</name>
    <dbReference type="NCBI Taxonomy" id="35708"/>
    <lineage>
        <taxon>Eukaryota</taxon>
        <taxon>Viridiplantae</taxon>
        <taxon>Streptophyta</taxon>
        <taxon>Embryophyta</taxon>
        <taxon>Tracheophyta</taxon>
        <taxon>Spermatophyta</taxon>
        <taxon>Magnoliopsida</taxon>
        <taxon>Liliopsida</taxon>
        <taxon>Poales</taxon>
        <taxon>Poaceae</taxon>
        <taxon>PACMAD clade</taxon>
        <taxon>Arundinoideae</taxon>
        <taxon>Arundineae</taxon>
        <taxon>Arundo</taxon>
    </lineage>
</organism>
<evidence type="ECO:0000313" key="1">
    <source>
        <dbReference type="EMBL" id="JAD70140.1"/>
    </source>
</evidence>
<sequence>MHGPTHPKSKQTHISWILYFQLHGGQLILIQTTKQTEYTFGKRAVGPHHIHSNDAHKMQQH</sequence>
<dbReference type="AlphaFoldDB" id="A0A0A9C9U3"/>
<name>A0A0A9C9U3_ARUDO</name>
<dbReference type="EMBL" id="GBRH01227755">
    <property type="protein sequence ID" value="JAD70140.1"/>
    <property type="molecule type" value="Transcribed_RNA"/>
</dbReference>